<comment type="pathway">
    <text evidence="1 7">Amino-acid biosynthesis; L-arginine biosynthesis; N(2)-acetyl-L-ornithine from L-glutamate: step 3/4.</text>
</comment>
<comment type="caution">
    <text evidence="10">The sequence shown here is derived from an EMBL/GenBank/DDBJ whole genome shotgun (WGS) entry which is preliminary data.</text>
</comment>
<dbReference type="GO" id="GO:0070401">
    <property type="term" value="F:NADP+ binding"/>
    <property type="evidence" value="ECO:0007669"/>
    <property type="project" value="InterPro"/>
</dbReference>
<dbReference type="InterPro" id="IPR000534">
    <property type="entry name" value="Semialdehyde_DH_NAD-bd"/>
</dbReference>
<evidence type="ECO:0000256" key="6">
    <source>
        <dbReference type="ARBA" id="ARBA00050557"/>
    </source>
</evidence>
<evidence type="ECO:0000313" key="11">
    <source>
        <dbReference type="Proteomes" id="UP000469440"/>
    </source>
</evidence>
<dbReference type="GO" id="GO:0005737">
    <property type="term" value="C:cytoplasm"/>
    <property type="evidence" value="ECO:0007669"/>
    <property type="project" value="UniProtKB-SubCell"/>
</dbReference>
<dbReference type="GO" id="GO:0051287">
    <property type="term" value="F:NAD binding"/>
    <property type="evidence" value="ECO:0007669"/>
    <property type="project" value="InterPro"/>
</dbReference>
<accession>A0A6N8I068</accession>
<dbReference type="GO" id="GO:0003942">
    <property type="term" value="F:N-acetyl-gamma-glutamyl-phosphate reductase activity"/>
    <property type="evidence" value="ECO:0007669"/>
    <property type="project" value="UniProtKB-UniRule"/>
</dbReference>
<dbReference type="Proteomes" id="UP000469440">
    <property type="component" value="Unassembled WGS sequence"/>
</dbReference>
<dbReference type="PROSITE" id="PS01224">
    <property type="entry name" value="ARGC"/>
    <property type="match status" value="1"/>
</dbReference>
<dbReference type="CDD" id="cd17895">
    <property type="entry name" value="AGPR_1_N"/>
    <property type="match status" value="1"/>
</dbReference>
<dbReference type="HAMAP" id="MF_00150">
    <property type="entry name" value="ArgC_type1"/>
    <property type="match status" value="1"/>
</dbReference>
<keyword evidence="4 7" id="KW-0521">NADP</keyword>
<dbReference type="Gene3D" id="3.30.360.10">
    <property type="entry name" value="Dihydrodipicolinate Reductase, domain 2"/>
    <property type="match status" value="1"/>
</dbReference>
<evidence type="ECO:0000259" key="9">
    <source>
        <dbReference type="SMART" id="SM00859"/>
    </source>
</evidence>
<organism evidence="10 11">
    <name type="scientific">Caproicibacter fermentans</name>
    <dbReference type="NCBI Taxonomy" id="2576756"/>
    <lineage>
        <taxon>Bacteria</taxon>
        <taxon>Bacillati</taxon>
        <taxon>Bacillota</taxon>
        <taxon>Clostridia</taxon>
        <taxon>Eubacteriales</taxon>
        <taxon>Acutalibacteraceae</taxon>
        <taxon>Caproicibacter</taxon>
    </lineage>
</organism>
<dbReference type="CDD" id="cd23934">
    <property type="entry name" value="AGPR_1_C"/>
    <property type="match status" value="1"/>
</dbReference>
<proteinExistence type="inferred from homology"/>
<gene>
    <name evidence="7 10" type="primary">argC</name>
    <name evidence="10" type="ORF">CAFE_18300</name>
</gene>
<dbReference type="Pfam" id="PF22698">
    <property type="entry name" value="Semialdhyde_dhC_1"/>
    <property type="match status" value="1"/>
</dbReference>
<evidence type="ECO:0000256" key="2">
    <source>
        <dbReference type="ARBA" id="ARBA00022571"/>
    </source>
</evidence>
<feature type="active site" evidence="7 8">
    <location>
        <position position="148"/>
    </location>
</feature>
<dbReference type="SMART" id="SM00859">
    <property type="entry name" value="Semialdhyde_dh"/>
    <property type="match status" value="1"/>
</dbReference>
<feature type="domain" description="Semialdehyde dehydrogenase NAD-binding" evidence="9">
    <location>
        <begin position="3"/>
        <end position="140"/>
    </location>
</feature>
<dbReference type="FunFam" id="3.30.360.10:FF:000014">
    <property type="entry name" value="N-acetyl-gamma-glutamyl-phosphate reductase"/>
    <property type="match status" value="1"/>
</dbReference>
<dbReference type="PANTHER" id="PTHR32338">
    <property type="entry name" value="N-ACETYL-GAMMA-GLUTAMYL-PHOSPHATE REDUCTASE, CHLOROPLASTIC-RELATED-RELATED"/>
    <property type="match status" value="1"/>
</dbReference>
<dbReference type="InterPro" id="IPR023013">
    <property type="entry name" value="AGPR_AS"/>
</dbReference>
<keyword evidence="3 7" id="KW-0028">Amino-acid biosynthesis</keyword>
<dbReference type="GO" id="GO:0006526">
    <property type="term" value="P:L-arginine biosynthetic process"/>
    <property type="evidence" value="ECO:0007669"/>
    <property type="project" value="UniProtKB-UniRule"/>
</dbReference>
<dbReference type="InterPro" id="IPR058924">
    <property type="entry name" value="AGPR_dimerisation_dom"/>
</dbReference>
<comment type="catalytic activity">
    <reaction evidence="6 7">
        <text>N-acetyl-L-glutamate 5-semialdehyde + phosphate + NADP(+) = N-acetyl-L-glutamyl 5-phosphate + NADPH + H(+)</text>
        <dbReference type="Rhea" id="RHEA:21588"/>
        <dbReference type="ChEBI" id="CHEBI:15378"/>
        <dbReference type="ChEBI" id="CHEBI:29123"/>
        <dbReference type="ChEBI" id="CHEBI:43474"/>
        <dbReference type="ChEBI" id="CHEBI:57783"/>
        <dbReference type="ChEBI" id="CHEBI:57936"/>
        <dbReference type="ChEBI" id="CHEBI:58349"/>
        <dbReference type="EC" id="1.2.1.38"/>
    </reaction>
</comment>
<dbReference type="SUPFAM" id="SSF55347">
    <property type="entry name" value="Glyceraldehyde-3-phosphate dehydrogenase-like, C-terminal domain"/>
    <property type="match status" value="1"/>
</dbReference>
<dbReference type="AlphaFoldDB" id="A0A6N8I068"/>
<dbReference type="SUPFAM" id="SSF51735">
    <property type="entry name" value="NAD(P)-binding Rossmann-fold domains"/>
    <property type="match status" value="1"/>
</dbReference>
<comment type="similarity">
    <text evidence="7">Belongs to the NAGSA dehydrogenase family. Type 1 subfamily.</text>
</comment>
<evidence type="ECO:0000256" key="7">
    <source>
        <dbReference type="HAMAP-Rule" id="MF_00150"/>
    </source>
</evidence>
<dbReference type="InterPro" id="IPR050085">
    <property type="entry name" value="AGPR"/>
</dbReference>
<keyword evidence="5 7" id="KW-0560">Oxidoreductase</keyword>
<comment type="subcellular location">
    <subcellularLocation>
        <location evidence="7">Cytoplasm</location>
    </subcellularLocation>
</comment>
<sequence length="344" mass="37220">MIKAGIVGATGYAGAELARLLSQHPQAELAAASSVSFTGQRLSEIYPAYYQLCDIVCGTQEEAVEKSDVVFAALPHGLSQELAAECFEQGKAFIDLGADFRLKNEEDYQKWYNGTFAHPELHGQAAYGLPELFRDEIRGKKIVANPGCFTTAVPLALAPALAGGFIEYKGIVADCKTGVTGAGRGLTQNTHFAELNESCSAYKVASHRHNPEMEQSLRRISGKDVTVTFVPHLLPVNRGILATCYARLKDGATPDEVRAAYEKKYAGEYFIRLLPEGKAADIRNVRLSNFCDISLHFDPHDSMLIAISAIDNMVKGAAGQAVQNMNLLFGLDEKTGLTAISPAF</sequence>
<dbReference type="RefSeq" id="WP_156990454.1">
    <property type="nucleotide sequence ID" value="NZ_VWXL01000052.1"/>
</dbReference>
<evidence type="ECO:0000256" key="3">
    <source>
        <dbReference type="ARBA" id="ARBA00022605"/>
    </source>
</evidence>
<name>A0A6N8I068_9FIRM</name>
<evidence type="ECO:0000256" key="4">
    <source>
        <dbReference type="ARBA" id="ARBA00022857"/>
    </source>
</evidence>
<evidence type="ECO:0000313" key="10">
    <source>
        <dbReference type="EMBL" id="MVB11127.1"/>
    </source>
</evidence>
<dbReference type="EMBL" id="VWXL01000052">
    <property type="protein sequence ID" value="MVB11127.1"/>
    <property type="molecule type" value="Genomic_DNA"/>
</dbReference>
<dbReference type="Gene3D" id="3.40.50.720">
    <property type="entry name" value="NAD(P)-binding Rossmann-like Domain"/>
    <property type="match status" value="1"/>
</dbReference>
<comment type="function">
    <text evidence="7">Catalyzes the NADPH-dependent reduction of N-acetyl-5-glutamyl phosphate to yield N-acetyl-L-glutamate 5-semialdehyde.</text>
</comment>
<protein>
    <recommendedName>
        <fullName evidence="7">N-acetyl-gamma-glutamyl-phosphate reductase</fullName>
        <shortName evidence="7">AGPR</shortName>
        <ecNumber evidence="7">1.2.1.38</ecNumber>
    </recommendedName>
    <alternativeName>
        <fullName evidence="7">N-acetyl-glutamate semialdehyde dehydrogenase</fullName>
        <shortName evidence="7">NAGSA dehydrogenase</shortName>
    </alternativeName>
</protein>
<dbReference type="NCBIfam" id="TIGR01850">
    <property type="entry name" value="argC"/>
    <property type="match status" value="1"/>
</dbReference>
<dbReference type="Pfam" id="PF01118">
    <property type="entry name" value="Semialdhyde_dh"/>
    <property type="match status" value="1"/>
</dbReference>
<dbReference type="EC" id="1.2.1.38" evidence="7"/>
<dbReference type="OrthoDB" id="9801289at2"/>
<evidence type="ECO:0000256" key="8">
    <source>
        <dbReference type="PROSITE-ProRule" id="PRU10010"/>
    </source>
</evidence>
<keyword evidence="11" id="KW-1185">Reference proteome</keyword>
<evidence type="ECO:0000256" key="1">
    <source>
        <dbReference type="ARBA" id="ARBA00004862"/>
    </source>
</evidence>
<keyword evidence="2 7" id="KW-0055">Arginine biosynthesis</keyword>
<keyword evidence="7" id="KW-0963">Cytoplasm</keyword>
<dbReference type="InterPro" id="IPR036291">
    <property type="entry name" value="NAD(P)-bd_dom_sf"/>
</dbReference>
<dbReference type="PANTHER" id="PTHR32338:SF10">
    <property type="entry name" value="N-ACETYL-GAMMA-GLUTAMYL-PHOSPHATE REDUCTASE, CHLOROPLASTIC-RELATED"/>
    <property type="match status" value="1"/>
</dbReference>
<dbReference type="UniPathway" id="UPA00068">
    <property type="reaction ID" value="UER00108"/>
</dbReference>
<evidence type="ECO:0000256" key="5">
    <source>
        <dbReference type="ARBA" id="ARBA00023002"/>
    </source>
</evidence>
<dbReference type="InterPro" id="IPR000706">
    <property type="entry name" value="AGPR_type-1"/>
</dbReference>
<reference evidence="10 11" key="1">
    <citation type="submission" date="2019-09" db="EMBL/GenBank/DDBJ databases">
        <title>Genome sequence of Clostridium sp. EA1.</title>
        <authorList>
            <person name="Poehlein A."/>
            <person name="Bengelsdorf F.R."/>
            <person name="Daniel R."/>
        </authorList>
    </citation>
    <scope>NUCLEOTIDE SEQUENCE [LARGE SCALE GENOMIC DNA]</scope>
    <source>
        <strain evidence="10 11">EA1</strain>
    </source>
</reference>